<protein>
    <recommendedName>
        <fullName evidence="8">Probable lipid II flippase MurJ</fullName>
    </recommendedName>
</protein>
<dbReference type="Proteomes" id="UP000440713">
    <property type="component" value="Unassembled WGS sequence"/>
</dbReference>
<dbReference type="PANTHER" id="PTHR47019:SF1">
    <property type="entry name" value="LIPID II FLIPPASE MURJ"/>
    <property type="match status" value="1"/>
</dbReference>
<name>A0A6N7XE33_9FIRM</name>
<feature type="transmembrane region" description="Helical" evidence="8">
    <location>
        <begin position="127"/>
        <end position="148"/>
    </location>
</feature>
<feature type="transmembrane region" description="Helical" evidence="8">
    <location>
        <begin position="470"/>
        <end position="493"/>
    </location>
</feature>
<feature type="transmembrane region" description="Helical" evidence="8">
    <location>
        <begin position="437"/>
        <end position="458"/>
    </location>
</feature>
<keyword evidence="11" id="KW-1185">Reference proteome</keyword>
<dbReference type="GO" id="GO:0009252">
    <property type="term" value="P:peptidoglycan biosynthetic process"/>
    <property type="evidence" value="ECO:0007669"/>
    <property type="project" value="UniProtKB-UniRule"/>
</dbReference>
<evidence type="ECO:0000256" key="2">
    <source>
        <dbReference type="ARBA" id="ARBA00022475"/>
    </source>
</evidence>
<dbReference type="GO" id="GO:0008360">
    <property type="term" value="P:regulation of cell shape"/>
    <property type="evidence" value="ECO:0007669"/>
    <property type="project" value="UniProtKB-UniRule"/>
</dbReference>
<feature type="transmembrane region" description="Helical" evidence="8">
    <location>
        <begin position="80"/>
        <end position="107"/>
    </location>
</feature>
<feature type="transmembrane region" description="Helical" evidence="8">
    <location>
        <begin position="406"/>
        <end position="425"/>
    </location>
</feature>
<dbReference type="InterPro" id="IPR004268">
    <property type="entry name" value="MurJ"/>
</dbReference>
<evidence type="ECO:0000313" key="10">
    <source>
        <dbReference type="EMBL" id="MST61823.1"/>
    </source>
</evidence>
<comment type="similarity">
    <text evidence="8 9">Belongs to the MurJ/MviN family.</text>
</comment>
<dbReference type="HAMAP" id="MF_02078">
    <property type="entry name" value="MurJ_MviN"/>
    <property type="match status" value="1"/>
</dbReference>
<dbReference type="PANTHER" id="PTHR47019">
    <property type="entry name" value="LIPID II FLIPPASE MURJ"/>
    <property type="match status" value="1"/>
</dbReference>
<feature type="transmembrane region" description="Helical" evidence="8">
    <location>
        <begin position="225"/>
        <end position="244"/>
    </location>
</feature>
<keyword evidence="8 9" id="KW-0813">Transport</keyword>
<proteinExistence type="inferred from homology"/>
<keyword evidence="4 8" id="KW-0133">Cell shape</keyword>
<feature type="transmembrane region" description="Helical" evidence="8">
    <location>
        <begin position="155"/>
        <end position="175"/>
    </location>
</feature>
<evidence type="ECO:0000256" key="5">
    <source>
        <dbReference type="ARBA" id="ARBA00022984"/>
    </source>
</evidence>
<evidence type="ECO:0000256" key="7">
    <source>
        <dbReference type="ARBA" id="ARBA00023136"/>
    </source>
</evidence>
<feature type="transmembrane region" description="Helical" evidence="8">
    <location>
        <begin position="48"/>
        <end position="68"/>
    </location>
</feature>
<dbReference type="GO" id="GO:0071555">
    <property type="term" value="P:cell wall organization"/>
    <property type="evidence" value="ECO:0007669"/>
    <property type="project" value="UniProtKB-UniRule"/>
</dbReference>
<gene>
    <name evidence="8 10" type="primary">murJ</name>
    <name evidence="10" type="ORF">FYJ71_02390</name>
</gene>
<keyword evidence="6 8" id="KW-1133">Transmembrane helix</keyword>
<comment type="function">
    <text evidence="8 9">Involved in peptidoglycan biosynthesis. Transports lipid-linked peptidoglycan precursors from the inner to the outer leaflet of the cytoplasmic membrane.</text>
</comment>
<dbReference type="UniPathway" id="UPA00219"/>
<reference evidence="10 11" key="1">
    <citation type="submission" date="2019-08" db="EMBL/GenBank/DDBJ databases">
        <title>In-depth cultivation of the pig gut microbiome towards novel bacterial diversity and tailored functional studies.</title>
        <authorList>
            <person name="Wylensek D."/>
            <person name="Hitch T.C.A."/>
            <person name="Clavel T."/>
        </authorList>
    </citation>
    <scope>NUCLEOTIDE SEQUENCE [LARGE SCALE GENOMIC DNA]</scope>
    <source>
        <strain evidence="10 11">WCA-SAB-591-4A-A</strain>
    </source>
</reference>
<dbReference type="GO" id="GO:0005886">
    <property type="term" value="C:plasma membrane"/>
    <property type="evidence" value="ECO:0007669"/>
    <property type="project" value="UniProtKB-SubCell"/>
</dbReference>
<evidence type="ECO:0000256" key="4">
    <source>
        <dbReference type="ARBA" id="ARBA00022960"/>
    </source>
</evidence>
<evidence type="ECO:0000256" key="3">
    <source>
        <dbReference type="ARBA" id="ARBA00022692"/>
    </source>
</evidence>
<organism evidence="10 11">
    <name type="scientific">Peptostreptococcus porci</name>
    <dbReference type="NCBI Taxonomy" id="2652282"/>
    <lineage>
        <taxon>Bacteria</taxon>
        <taxon>Bacillati</taxon>
        <taxon>Bacillota</taxon>
        <taxon>Clostridia</taxon>
        <taxon>Peptostreptococcales</taxon>
        <taxon>Peptostreptococcaceae</taxon>
        <taxon>Peptostreptococcus</taxon>
    </lineage>
</organism>
<dbReference type="GO" id="GO:0034204">
    <property type="term" value="P:lipid translocation"/>
    <property type="evidence" value="ECO:0007669"/>
    <property type="project" value="TreeGrafter"/>
</dbReference>
<keyword evidence="5 8" id="KW-0573">Peptidoglycan synthesis</keyword>
<accession>A0A6N7XE33</accession>
<feature type="transmembrane region" description="Helical" evidence="8">
    <location>
        <begin position="264"/>
        <end position="284"/>
    </location>
</feature>
<feature type="transmembrane region" description="Helical" evidence="8">
    <location>
        <begin position="344"/>
        <end position="361"/>
    </location>
</feature>
<comment type="pathway">
    <text evidence="8">Cell wall biogenesis; peptidoglycan biosynthesis.</text>
</comment>
<dbReference type="CDD" id="cd13123">
    <property type="entry name" value="MATE_MurJ_like"/>
    <property type="match status" value="1"/>
</dbReference>
<keyword evidence="2 8" id="KW-1003">Cell membrane</keyword>
<feature type="transmembrane region" description="Helical" evidence="8">
    <location>
        <begin position="382"/>
        <end position="400"/>
    </location>
</feature>
<dbReference type="PIRSF" id="PIRSF002869">
    <property type="entry name" value="MviN"/>
    <property type="match status" value="1"/>
</dbReference>
<dbReference type="GO" id="GO:0015648">
    <property type="term" value="F:lipid-linked peptidoglycan transporter activity"/>
    <property type="evidence" value="ECO:0007669"/>
    <property type="project" value="UniProtKB-UniRule"/>
</dbReference>
<keyword evidence="3 8" id="KW-0812">Transmembrane</keyword>
<keyword evidence="7 8" id="KW-0472">Membrane</keyword>
<sequence>MSKTAKATFFLMVVTILSKIIGLARDSVLASAYGTGMYVAVYNTANKIPVVLFAVIGSALATSLIPLYNKLSNEDSEERALSFLNSVINIVVIACLVISAVGILAAGPLVRIFAVGYEGEAFRLCVQVTRILLPTIIFVGLANIFTAYLQIKKRFVIPGLIGFPYSIIIIISILLSTRTNFYVLIFGAFIAIASKTIFQIPFIYKEGYKYSRKIDLHDQVMKDMMILVIPVIIGVGANQINSVVDESLASLLGTSIVASFGYARRLYEFVQALFITSILSVVYPKFSRLVVSDKIERFVDSMIQTMNVIIIVLVPIVIGCGVLAKPIVEVLFQRNAFTAEDTIITANILIIYVTGVLAFALRDVMSRGFYSLEDSKTPMTNGVIAIIFNVGLNLLFIKPLGYKGLALATSISAYIGLFLFFRSMNKKVNYFSPKKNIIVFVKCFVSAAVMGILVRFIFSMMTPHLNQGLIFKVANLGISVMLGALVYAIIMYFMRVEEYNILVNLFTRGIKVRIKKITKKY</sequence>
<dbReference type="NCBIfam" id="TIGR01695">
    <property type="entry name" value="murJ_mviN"/>
    <property type="match status" value="1"/>
</dbReference>
<evidence type="ECO:0000313" key="11">
    <source>
        <dbReference type="Proteomes" id="UP000440713"/>
    </source>
</evidence>
<dbReference type="Pfam" id="PF03023">
    <property type="entry name" value="MurJ"/>
    <property type="match status" value="1"/>
</dbReference>
<dbReference type="PRINTS" id="PR01806">
    <property type="entry name" value="VIRFACTRMVIN"/>
</dbReference>
<keyword evidence="8 9" id="KW-0961">Cell wall biogenesis/degradation</keyword>
<dbReference type="InterPro" id="IPR051050">
    <property type="entry name" value="Lipid_II_flippase_MurJ/MviN"/>
</dbReference>
<evidence type="ECO:0000256" key="9">
    <source>
        <dbReference type="PIRNR" id="PIRNR002869"/>
    </source>
</evidence>
<evidence type="ECO:0000256" key="1">
    <source>
        <dbReference type="ARBA" id="ARBA00004651"/>
    </source>
</evidence>
<feature type="transmembrane region" description="Helical" evidence="8">
    <location>
        <begin position="181"/>
        <end position="204"/>
    </location>
</feature>
<dbReference type="AlphaFoldDB" id="A0A6N7XE33"/>
<comment type="caution">
    <text evidence="10">The sequence shown here is derived from an EMBL/GenBank/DDBJ whole genome shotgun (WGS) entry which is preliminary data.</text>
</comment>
<dbReference type="EMBL" id="VUNE01000001">
    <property type="protein sequence ID" value="MST61823.1"/>
    <property type="molecule type" value="Genomic_DNA"/>
</dbReference>
<feature type="transmembrane region" description="Helical" evidence="8">
    <location>
        <begin position="305"/>
        <end position="324"/>
    </location>
</feature>
<evidence type="ECO:0000256" key="8">
    <source>
        <dbReference type="HAMAP-Rule" id="MF_02078"/>
    </source>
</evidence>
<comment type="subcellular location">
    <subcellularLocation>
        <location evidence="1 8">Cell membrane</location>
        <topology evidence="1 8">Multi-pass membrane protein</topology>
    </subcellularLocation>
</comment>
<evidence type="ECO:0000256" key="6">
    <source>
        <dbReference type="ARBA" id="ARBA00022989"/>
    </source>
</evidence>
<dbReference type="RefSeq" id="WP_154537202.1">
    <property type="nucleotide sequence ID" value="NZ_JAXDWS010000025.1"/>
</dbReference>